<dbReference type="EMBL" id="MRTP01000001">
    <property type="protein sequence ID" value="OMF58540.1"/>
    <property type="molecule type" value="Genomic_DNA"/>
</dbReference>
<name>A0A1R1F3C8_9BACL</name>
<evidence type="ECO:0000313" key="2">
    <source>
        <dbReference type="Proteomes" id="UP000187172"/>
    </source>
</evidence>
<dbReference type="Proteomes" id="UP000187172">
    <property type="component" value="Unassembled WGS sequence"/>
</dbReference>
<dbReference type="RefSeq" id="WP_076168302.1">
    <property type="nucleotide sequence ID" value="NZ_MRTP01000001.1"/>
</dbReference>
<keyword evidence="2" id="KW-1185">Reference proteome</keyword>
<gene>
    <name evidence="1" type="ORF">BK138_08495</name>
</gene>
<accession>A0A1R1F3C8</accession>
<dbReference type="STRING" id="297318.BK138_08495"/>
<evidence type="ECO:0000313" key="1">
    <source>
        <dbReference type="EMBL" id="OMF58540.1"/>
    </source>
</evidence>
<protein>
    <submittedName>
        <fullName evidence="1">Uncharacterized protein</fullName>
    </submittedName>
</protein>
<proteinExistence type="predicted"/>
<sequence length="78" mass="8592">MKLEELKSKYPDLYNQVIAEAEQAERERVIALNEFAKSPGAAGIVAQAIKDGRTVAEVAVEVLNALMTRFQNQSETPT</sequence>
<dbReference type="AlphaFoldDB" id="A0A1R1F3C8"/>
<organism evidence="1 2">
    <name type="scientific">Paenibacillus rhizosphaerae</name>
    <dbReference type="NCBI Taxonomy" id="297318"/>
    <lineage>
        <taxon>Bacteria</taxon>
        <taxon>Bacillati</taxon>
        <taxon>Bacillota</taxon>
        <taxon>Bacilli</taxon>
        <taxon>Bacillales</taxon>
        <taxon>Paenibacillaceae</taxon>
        <taxon>Paenibacillus</taxon>
    </lineage>
</organism>
<comment type="caution">
    <text evidence="1">The sequence shown here is derived from an EMBL/GenBank/DDBJ whole genome shotgun (WGS) entry which is preliminary data.</text>
</comment>
<reference evidence="1 2" key="1">
    <citation type="submission" date="2016-11" db="EMBL/GenBank/DDBJ databases">
        <title>Paenibacillus species isolates.</title>
        <authorList>
            <person name="Beno S.M."/>
        </authorList>
    </citation>
    <scope>NUCLEOTIDE SEQUENCE [LARGE SCALE GENOMIC DNA]</scope>
    <source>
        <strain evidence="1 2">FSL R5-0378</strain>
    </source>
</reference>